<gene>
    <name evidence="3" type="ORF">FHX75_14266</name>
</gene>
<feature type="transmembrane region" description="Helical" evidence="2">
    <location>
        <begin position="44"/>
        <end position="64"/>
    </location>
</feature>
<organism evidence="3 4">
    <name type="scientific">Micromonospora palomenae</name>
    <dbReference type="NCBI Taxonomy" id="1461247"/>
    <lineage>
        <taxon>Bacteria</taxon>
        <taxon>Bacillati</taxon>
        <taxon>Actinomycetota</taxon>
        <taxon>Actinomycetes</taxon>
        <taxon>Micromonosporales</taxon>
        <taxon>Micromonosporaceae</taxon>
        <taxon>Micromonospora</taxon>
    </lineage>
</organism>
<keyword evidence="2" id="KW-0812">Transmembrane</keyword>
<dbReference type="RefSeq" id="WP_154942970.1">
    <property type="nucleotide sequence ID" value="NZ_VIXA01000004.1"/>
</dbReference>
<comment type="caution">
    <text evidence="3">The sequence shown here is derived from an EMBL/GenBank/DDBJ whole genome shotgun (WGS) entry which is preliminary data.</text>
</comment>
<dbReference type="OrthoDB" id="3360522at2"/>
<sequence>MNRNEEAEVRSLLARAADDLPAGGVPAQALLVAGERVVRRRRRLAVAAVAAVAAVVLLGSAAVLGGPVGSTTPADEGAPSPGRSAPTAAPKRSTTAPGGPVTTQGEAPTVASARFDPTRRSFRLGWVPPGAIHQMSRTGTAIQSVDADVPDPLVPDGPVEPGPMMAVAGSVTVRMGARGVDIFAPQLGSGLTGQVPSPEAPGTPAAPVDGHPAYLYTDREQALLSWQYAPGGWVSVTVRSLERPEEVARRVVAGLTWQDERVTVPFRPFDVPPRAKLVGVELRTWEGRWLNATANYLVSGPIGDEGNRGDLTIGVSNGMYKGDGSDVGGSRTRVDGRFAATVDGPKGSGAYRVGQVPGCRECVVEVGSESSAALKAVGGRSGALRLAAAVRLVANATDPAFWRRL</sequence>
<name>A0A561VJX9_9ACTN</name>
<dbReference type="EMBL" id="VIXA01000004">
    <property type="protein sequence ID" value="TWG11936.1"/>
    <property type="molecule type" value="Genomic_DNA"/>
</dbReference>
<reference evidence="3 4" key="1">
    <citation type="submission" date="2019-06" db="EMBL/GenBank/DDBJ databases">
        <title>Sequencing the genomes of 1000 actinobacteria strains.</title>
        <authorList>
            <person name="Klenk H.-P."/>
        </authorList>
    </citation>
    <scope>NUCLEOTIDE SEQUENCE [LARGE SCALE GENOMIC DNA]</scope>
    <source>
        <strain evidence="3 4">DSM 102131</strain>
    </source>
</reference>
<dbReference type="Proteomes" id="UP000319927">
    <property type="component" value="Unassembled WGS sequence"/>
</dbReference>
<keyword evidence="2" id="KW-0472">Membrane</keyword>
<proteinExistence type="predicted"/>
<accession>A0A561VJX9</accession>
<keyword evidence="2" id="KW-1133">Transmembrane helix</keyword>
<evidence type="ECO:0000256" key="1">
    <source>
        <dbReference type="SAM" id="MobiDB-lite"/>
    </source>
</evidence>
<keyword evidence="4" id="KW-1185">Reference proteome</keyword>
<evidence type="ECO:0000313" key="4">
    <source>
        <dbReference type="Proteomes" id="UP000319927"/>
    </source>
</evidence>
<evidence type="ECO:0000256" key="2">
    <source>
        <dbReference type="SAM" id="Phobius"/>
    </source>
</evidence>
<protein>
    <submittedName>
        <fullName evidence="3">Uncharacterized protein</fullName>
    </submittedName>
</protein>
<evidence type="ECO:0000313" key="3">
    <source>
        <dbReference type="EMBL" id="TWG11936.1"/>
    </source>
</evidence>
<feature type="compositionally biased region" description="Polar residues" evidence="1">
    <location>
        <begin position="92"/>
        <end position="106"/>
    </location>
</feature>
<feature type="region of interest" description="Disordered" evidence="1">
    <location>
        <begin position="71"/>
        <end position="115"/>
    </location>
</feature>
<dbReference type="AlphaFoldDB" id="A0A561VJX9"/>